<accession>A0A6V8L5Y8</accession>
<reference evidence="1 2" key="2">
    <citation type="submission" date="2020-03" db="EMBL/GenBank/DDBJ databases">
        <authorList>
            <person name="Ichikawa N."/>
            <person name="Kimura A."/>
            <person name="Kitahashi Y."/>
            <person name="Uohara A."/>
        </authorList>
    </citation>
    <scope>NUCLEOTIDE SEQUENCE [LARGE SCALE GENOMIC DNA]</scope>
    <source>
        <strain evidence="1 2">NBRC 108638</strain>
    </source>
</reference>
<sequence length="266" mass="27357">MTLPAPAPPRRRTWLLAIAVAWAVVLAAVAYASVRRDPPTVRDQRSIEQARPIVDRAVGELAAAGGSDVVLHISGYEVTDGCRITPFRSGQTLGRDVTIYTGEADGPALLDRLAKSLPPSYGARTRHAKEQDTLRADAGEFVTVRGSVTAPGVVVVSVGTGCRPGADLDAAPPQAEPGAVEPVLSALGVTPSEVTTAEAPCPDGGTVRTVEASGDLAGTPPTPLPRPAGATVVLDTPELLAYRTASTSASIELNDSVADARITTPC</sequence>
<dbReference type="Proteomes" id="UP000482960">
    <property type="component" value="Unassembled WGS sequence"/>
</dbReference>
<dbReference type="RefSeq" id="WP_173078224.1">
    <property type="nucleotide sequence ID" value="NZ_BAABJB010000041.1"/>
</dbReference>
<proteinExistence type="predicted"/>
<dbReference type="EMBL" id="BLPG01000001">
    <property type="protein sequence ID" value="GFJ91020.1"/>
    <property type="molecule type" value="Genomic_DNA"/>
</dbReference>
<gene>
    <name evidence="1" type="ORF">Prum_046620</name>
</gene>
<reference evidence="1 2" key="1">
    <citation type="submission" date="2020-03" db="EMBL/GenBank/DDBJ databases">
        <title>Whole genome shotgun sequence of Phytohabitans rumicis NBRC 108638.</title>
        <authorList>
            <person name="Komaki H."/>
            <person name="Tamura T."/>
        </authorList>
    </citation>
    <scope>NUCLEOTIDE SEQUENCE [LARGE SCALE GENOMIC DNA]</scope>
    <source>
        <strain evidence="1 2">NBRC 108638</strain>
    </source>
</reference>
<dbReference type="AlphaFoldDB" id="A0A6V8L5Y8"/>
<evidence type="ECO:0000313" key="2">
    <source>
        <dbReference type="Proteomes" id="UP000482960"/>
    </source>
</evidence>
<keyword evidence="2" id="KW-1185">Reference proteome</keyword>
<protein>
    <submittedName>
        <fullName evidence="1">Uncharacterized protein</fullName>
    </submittedName>
</protein>
<name>A0A6V8L5Y8_9ACTN</name>
<organism evidence="1 2">
    <name type="scientific">Phytohabitans rumicis</name>
    <dbReference type="NCBI Taxonomy" id="1076125"/>
    <lineage>
        <taxon>Bacteria</taxon>
        <taxon>Bacillati</taxon>
        <taxon>Actinomycetota</taxon>
        <taxon>Actinomycetes</taxon>
        <taxon>Micromonosporales</taxon>
        <taxon>Micromonosporaceae</taxon>
    </lineage>
</organism>
<evidence type="ECO:0000313" key="1">
    <source>
        <dbReference type="EMBL" id="GFJ91020.1"/>
    </source>
</evidence>
<comment type="caution">
    <text evidence="1">The sequence shown here is derived from an EMBL/GenBank/DDBJ whole genome shotgun (WGS) entry which is preliminary data.</text>
</comment>